<evidence type="ECO:0000313" key="6">
    <source>
        <dbReference type="EMBL" id="GGA40600.1"/>
    </source>
</evidence>
<organism evidence="6 7">
    <name type="scientific">Pelagibacterium lentulum</name>
    <dbReference type="NCBI Taxonomy" id="2029865"/>
    <lineage>
        <taxon>Bacteria</taxon>
        <taxon>Pseudomonadati</taxon>
        <taxon>Pseudomonadota</taxon>
        <taxon>Alphaproteobacteria</taxon>
        <taxon>Hyphomicrobiales</taxon>
        <taxon>Devosiaceae</taxon>
        <taxon>Pelagibacterium</taxon>
    </lineage>
</organism>
<dbReference type="PANTHER" id="PTHR42794:SF2">
    <property type="entry name" value="ABC TRANSPORTER ATP-BINDING PROTEIN"/>
    <property type="match status" value="1"/>
</dbReference>
<dbReference type="InterPro" id="IPR003593">
    <property type="entry name" value="AAA+_ATPase"/>
</dbReference>
<accession>A0A916R746</accession>
<evidence type="ECO:0000313" key="7">
    <source>
        <dbReference type="Proteomes" id="UP000596977"/>
    </source>
</evidence>
<dbReference type="CDD" id="cd03214">
    <property type="entry name" value="ABC_Iron-Siderophores_B12_Hemin"/>
    <property type="match status" value="1"/>
</dbReference>
<keyword evidence="4" id="KW-0067">ATP-binding</keyword>
<dbReference type="GO" id="GO:0005524">
    <property type="term" value="F:ATP binding"/>
    <property type="evidence" value="ECO:0007669"/>
    <property type="project" value="UniProtKB-KW"/>
</dbReference>
<dbReference type="InterPro" id="IPR003439">
    <property type="entry name" value="ABC_transporter-like_ATP-bd"/>
</dbReference>
<dbReference type="Proteomes" id="UP000596977">
    <property type="component" value="Unassembled WGS sequence"/>
</dbReference>
<protein>
    <submittedName>
        <fullName evidence="6">ABC transporter ATPase</fullName>
    </submittedName>
</protein>
<dbReference type="Gene3D" id="3.40.50.300">
    <property type="entry name" value="P-loop containing nucleotide triphosphate hydrolases"/>
    <property type="match status" value="1"/>
</dbReference>
<dbReference type="AlphaFoldDB" id="A0A916R746"/>
<evidence type="ECO:0000256" key="3">
    <source>
        <dbReference type="ARBA" id="ARBA00022741"/>
    </source>
</evidence>
<comment type="caution">
    <text evidence="6">The sequence shown here is derived from an EMBL/GenBank/DDBJ whole genome shotgun (WGS) entry which is preliminary data.</text>
</comment>
<feature type="domain" description="ABC transporter" evidence="5">
    <location>
        <begin position="1"/>
        <end position="219"/>
    </location>
</feature>
<sequence>MLEHVDITVNDGEMIGVVGPNGSGKTTLLRSLYGACVINGGKITLDGTAMEQLSRRAIARRIAVVPQGQALDGDQTVGDMVALGRLPHQAWFASHGRRDDLAVREALDRVGLRTMAHRSMHLLSGGEVQRALVARALCQEADHLLLDEPTNHLDLGYQHDILAFIRELGLATLVVLHDLNLAARYCDRILLLDKGRLVAGGTTETVLTPARISKIYGVQTTRIATPAGRHHLVFADASTQDPK</sequence>
<keyword evidence="3" id="KW-0547">Nucleotide-binding</keyword>
<proteinExistence type="inferred from homology"/>
<dbReference type="PROSITE" id="PS50893">
    <property type="entry name" value="ABC_TRANSPORTER_2"/>
    <property type="match status" value="1"/>
</dbReference>
<keyword evidence="2" id="KW-0813">Transport</keyword>
<dbReference type="InterPro" id="IPR027417">
    <property type="entry name" value="P-loop_NTPase"/>
</dbReference>
<name>A0A916R746_9HYPH</name>
<comment type="similarity">
    <text evidence="1">Belongs to the ABC transporter superfamily.</text>
</comment>
<dbReference type="SUPFAM" id="SSF52540">
    <property type="entry name" value="P-loop containing nucleoside triphosphate hydrolases"/>
    <property type="match status" value="1"/>
</dbReference>
<dbReference type="PANTHER" id="PTHR42794">
    <property type="entry name" value="HEMIN IMPORT ATP-BINDING PROTEIN HMUV"/>
    <property type="match status" value="1"/>
</dbReference>
<gene>
    <name evidence="6" type="ORF">GCM10011499_07720</name>
</gene>
<dbReference type="Pfam" id="PF00005">
    <property type="entry name" value="ABC_tran"/>
    <property type="match status" value="1"/>
</dbReference>
<dbReference type="EMBL" id="BMKB01000001">
    <property type="protein sequence ID" value="GGA40600.1"/>
    <property type="molecule type" value="Genomic_DNA"/>
</dbReference>
<dbReference type="GO" id="GO:0016887">
    <property type="term" value="F:ATP hydrolysis activity"/>
    <property type="evidence" value="ECO:0007669"/>
    <property type="project" value="InterPro"/>
</dbReference>
<dbReference type="RefSeq" id="WP_206513519.1">
    <property type="nucleotide sequence ID" value="NZ_BMKB01000001.1"/>
</dbReference>
<keyword evidence="7" id="KW-1185">Reference proteome</keyword>
<evidence type="ECO:0000259" key="5">
    <source>
        <dbReference type="PROSITE" id="PS50893"/>
    </source>
</evidence>
<evidence type="ECO:0000256" key="4">
    <source>
        <dbReference type="ARBA" id="ARBA00022840"/>
    </source>
</evidence>
<dbReference type="SMART" id="SM00382">
    <property type="entry name" value="AAA"/>
    <property type="match status" value="1"/>
</dbReference>
<evidence type="ECO:0000256" key="2">
    <source>
        <dbReference type="ARBA" id="ARBA00022448"/>
    </source>
</evidence>
<evidence type="ECO:0000256" key="1">
    <source>
        <dbReference type="ARBA" id="ARBA00005417"/>
    </source>
</evidence>
<reference evidence="6 7" key="1">
    <citation type="journal article" date="2014" name="Int. J. Syst. Evol. Microbiol.">
        <title>Complete genome sequence of Corynebacterium casei LMG S-19264T (=DSM 44701T), isolated from a smear-ripened cheese.</title>
        <authorList>
            <consortium name="US DOE Joint Genome Institute (JGI-PGF)"/>
            <person name="Walter F."/>
            <person name="Albersmeier A."/>
            <person name="Kalinowski J."/>
            <person name="Ruckert C."/>
        </authorList>
    </citation>
    <scope>NUCLEOTIDE SEQUENCE [LARGE SCALE GENOMIC DNA]</scope>
    <source>
        <strain evidence="6 7">CGMCC 1.15896</strain>
    </source>
</reference>
<dbReference type="FunFam" id="3.40.50.300:FF:000134">
    <property type="entry name" value="Iron-enterobactin ABC transporter ATP-binding protein"/>
    <property type="match status" value="1"/>
</dbReference>